<dbReference type="SUPFAM" id="SSF51735">
    <property type="entry name" value="NAD(P)-binding Rossmann-fold domains"/>
    <property type="match status" value="1"/>
</dbReference>
<proteinExistence type="inferred from homology"/>
<evidence type="ECO:0000313" key="4">
    <source>
        <dbReference type="Proteomes" id="UP001299970"/>
    </source>
</evidence>
<dbReference type="Gene3D" id="3.40.50.720">
    <property type="entry name" value="NAD(P)-binding Rossmann-like Domain"/>
    <property type="match status" value="1"/>
</dbReference>
<dbReference type="PROSITE" id="PS00061">
    <property type="entry name" value="ADH_SHORT"/>
    <property type="match status" value="1"/>
</dbReference>
<dbReference type="EMBL" id="JAKXMK010000008">
    <property type="protein sequence ID" value="MCH6166147.1"/>
    <property type="molecule type" value="Genomic_DNA"/>
</dbReference>
<evidence type="ECO:0000256" key="1">
    <source>
        <dbReference type="ARBA" id="ARBA00006484"/>
    </source>
</evidence>
<comment type="caution">
    <text evidence="3">The sequence shown here is derived from an EMBL/GenBank/DDBJ whole genome shotgun (WGS) entry which is preliminary data.</text>
</comment>
<dbReference type="Proteomes" id="UP001299970">
    <property type="component" value="Unassembled WGS sequence"/>
</dbReference>
<evidence type="ECO:0000256" key="2">
    <source>
        <dbReference type="ARBA" id="ARBA00023002"/>
    </source>
</evidence>
<dbReference type="InterPro" id="IPR020904">
    <property type="entry name" value="Sc_DH/Rdtase_CS"/>
</dbReference>
<evidence type="ECO:0000313" key="3">
    <source>
        <dbReference type="EMBL" id="MCH6166147.1"/>
    </source>
</evidence>
<accession>A0ABS9TCA8</accession>
<dbReference type="InterPro" id="IPR002347">
    <property type="entry name" value="SDR_fam"/>
</dbReference>
<name>A0ABS9TCA8_9PSEU</name>
<dbReference type="PRINTS" id="PR00081">
    <property type="entry name" value="GDHRDH"/>
</dbReference>
<organism evidence="3 4">
    <name type="scientific">Pseudonocardia alaniniphila</name>
    <dbReference type="NCBI Taxonomy" id="75291"/>
    <lineage>
        <taxon>Bacteria</taxon>
        <taxon>Bacillati</taxon>
        <taxon>Actinomycetota</taxon>
        <taxon>Actinomycetes</taxon>
        <taxon>Pseudonocardiales</taxon>
        <taxon>Pseudonocardiaceae</taxon>
        <taxon>Pseudonocardia</taxon>
    </lineage>
</organism>
<comment type="similarity">
    <text evidence="1">Belongs to the short-chain dehydrogenases/reductases (SDR) family.</text>
</comment>
<sequence>MPPRQDCGLPDLSGTVGLVTGASGGIGSGVAARLAAAGAAVIVHHHRGADRAAALAAAIADRGGQAVTATADLTRPEECAALMAVAVERYGRLDAVVAAAGVQPVAALPGMSVEAWREVLDTNATGAFATVQAAATVMTGHGGSITLIASVEGTRPAGGHAHYCASKAATIMLARSAALEYGGAGIRVNTVSPGLIDRPGLTQDWPDGVQSWERAAPLGTLGESRDVGDACVFLASPMARWITGHDLVVDGGMSAVPAW</sequence>
<gene>
    <name evidence="3" type="ORF">MMF94_10675</name>
</gene>
<dbReference type="PANTHER" id="PTHR43639">
    <property type="entry name" value="OXIDOREDUCTASE, SHORT-CHAIN DEHYDROGENASE/REDUCTASE FAMILY (AFU_ORTHOLOGUE AFUA_5G02870)"/>
    <property type="match status" value="1"/>
</dbReference>
<dbReference type="PRINTS" id="PR00080">
    <property type="entry name" value="SDRFAMILY"/>
</dbReference>
<reference evidence="3 4" key="1">
    <citation type="submission" date="2022-03" db="EMBL/GenBank/DDBJ databases">
        <title>Pseudonocardia alaer sp. nov., a novel actinomycete isolated from reed forest soil.</title>
        <authorList>
            <person name="Wang L."/>
        </authorList>
    </citation>
    <scope>NUCLEOTIDE SEQUENCE [LARGE SCALE GENOMIC DNA]</scope>
    <source>
        <strain evidence="3 4">Y-16303</strain>
    </source>
</reference>
<dbReference type="RefSeq" id="WP_241036182.1">
    <property type="nucleotide sequence ID" value="NZ_BAAAJF010000020.1"/>
</dbReference>
<keyword evidence="4" id="KW-1185">Reference proteome</keyword>
<keyword evidence="2" id="KW-0560">Oxidoreductase</keyword>
<dbReference type="Pfam" id="PF13561">
    <property type="entry name" value="adh_short_C2"/>
    <property type="match status" value="1"/>
</dbReference>
<dbReference type="CDD" id="cd05233">
    <property type="entry name" value="SDR_c"/>
    <property type="match status" value="1"/>
</dbReference>
<dbReference type="PANTHER" id="PTHR43639:SF1">
    <property type="entry name" value="SHORT-CHAIN DEHYDROGENASE_REDUCTASE FAMILY PROTEIN"/>
    <property type="match status" value="1"/>
</dbReference>
<dbReference type="InterPro" id="IPR036291">
    <property type="entry name" value="NAD(P)-bd_dom_sf"/>
</dbReference>
<protein>
    <submittedName>
        <fullName evidence="3">SDR family oxidoreductase</fullName>
    </submittedName>
</protein>